<dbReference type="InterPro" id="IPR036291">
    <property type="entry name" value="NAD(P)-bd_dom_sf"/>
</dbReference>
<evidence type="ECO:0000313" key="6">
    <source>
        <dbReference type="Proteomes" id="UP000282977"/>
    </source>
</evidence>
<comment type="catalytic activity">
    <reaction evidence="3">
        <text>2,5-dichlorocyclohexa-2,5-dien-1,4-diol + NAD(+) = 2,5-dichlorohydroquinone + NADH + H(+)</text>
        <dbReference type="Rhea" id="RHEA:15741"/>
        <dbReference type="ChEBI" id="CHEBI:15378"/>
        <dbReference type="ChEBI" id="CHEBI:27545"/>
        <dbReference type="ChEBI" id="CHEBI:28975"/>
        <dbReference type="ChEBI" id="CHEBI:57540"/>
        <dbReference type="ChEBI" id="CHEBI:57945"/>
    </reaction>
</comment>
<reference evidence="5 6" key="1">
    <citation type="submission" date="2019-01" db="EMBL/GenBank/DDBJ databases">
        <authorList>
            <person name="Chen W.-M."/>
        </authorList>
    </citation>
    <scope>NUCLEOTIDE SEQUENCE [LARGE SCALE GENOMIC DNA]</scope>
    <source>
        <strain evidence="5 6">TLA-22</strain>
    </source>
</reference>
<comment type="similarity">
    <text evidence="1 4">Belongs to the short-chain dehydrogenases/reductases (SDR) family.</text>
</comment>
<dbReference type="InterPro" id="IPR002347">
    <property type="entry name" value="SDR_fam"/>
</dbReference>
<sequence>MGWLEGKIALITGGGAGLGLALTRRFVKEGARILVMERDAERAAKVKDELGDKVEIHVGDVTSYADNEAAVAKAVESFGQLDCFVANAGVFDFFKPLAEYKGDELAAAFDELMAVNLKGGLLGARAALPELVRSKGNMIFSISNSGFYTGGGGPVYTASKHGVVGLVRQLAHELAPKVRVNGVAPGGMHTNLSGLKATDTDNQSLKAMEGFDELIIGITPLRMAPTPEQYCGPYVLLASEENAAPTTGVVINTDGGLGVRGIMNVNGGDELEI</sequence>
<dbReference type="GO" id="GO:0018498">
    <property type="term" value="F:2,3-dihydroxy-2,3-dihydro-phenylpropionate dehydrogenase activity"/>
    <property type="evidence" value="ECO:0007669"/>
    <property type="project" value="UniProtKB-EC"/>
</dbReference>
<dbReference type="InterPro" id="IPR020904">
    <property type="entry name" value="Sc_DH/Rdtase_CS"/>
</dbReference>
<gene>
    <name evidence="5" type="primary">hcaB</name>
    <name evidence="5" type="ORF">ENE74_15225</name>
</gene>
<dbReference type="EMBL" id="RZUL01000007">
    <property type="protein sequence ID" value="RVT39404.1"/>
    <property type="molecule type" value="Genomic_DNA"/>
</dbReference>
<evidence type="ECO:0000256" key="2">
    <source>
        <dbReference type="ARBA" id="ARBA00023002"/>
    </source>
</evidence>
<evidence type="ECO:0000256" key="3">
    <source>
        <dbReference type="ARBA" id="ARBA00051383"/>
    </source>
</evidence>
<comment type="caution">
    <text evidence="5">The sequence shown here is derived from an EMBL/GenBank/DDBJ whole genome shotgun (WGS) entry which is preliminary data.</text>
</comment>
<dbReference type="PANTHER" id="PTHR43008:SF4">
    <property type="entry name" value="CHAIN DEHYDROGENASE, PUTATIVE (AFU_ORTHOLOGUE AFUA_4G08710)-RELATED"/>
    <property type="match status" value="1"/>
</dbReference>
<name>A0A437J417_9SPHN</name>
<dbReference type="OrthoDB" id="198783at2"/>
<organism evidence="5 6">
    <name type="scientific">Sphingobium algorifonticola</name>
    <dbReference type="NCBI Taxonomy" id="2008318"/>
    <lineage>
        <taxon>Bacteria</taxon>
        <taxon>Pseudomonadati</taxon>
        <taxon>Pseudomonadota</taxon>
        <taxon>Alphaproteobacteria</taxon>
        <taxon>Sphingomonadales</taxon>
        <taxon>Sphingomonadaceae</taxon>
        <taxon>Sphingobium</taxon>
    </lineage>
</organism>
<dbReference type="Pfam" id="PF00106">
    <property type="entry name" value="adh_short"/>
    <property type="match status" value="1"/>
</dbReference>
<dbReference type="PROSITE" id="PS00061">
    <property type="entry name" value="ADH_SHORT"/>
    <property type="match status" value="1"/>
</dbReference>
<dbReference type="Gene3D" id="3.40.50.720">
    <property type="entry name" value="NAD(P)-binding Rossmann-like Domain"/>
    <property type="match status" value="1"/>
</dbReference>
<dbReference type="Proteomes" id="UP000282977">
    <property type="component" value="Unassembled WGS sequence"/>
</dbReference>
<dbReference type="GO" id="GO:0018502">
    <property type="term" value="F:2,5-dichloro-2,5-cyclohexadiene-1,4-diol dehydrogenase activity"/>
    <property type="evidence" value="ECO:0007669"/>
    <property type="project" value="RHEA"/>
</dbReference>
<evidence type="ECO:0000256" key="1">
    <source>
        <dbReference type="ARBA" id="ARBA00006484"/>
    </source>
</evidence>
<dbReference type="AlphaFoldDB" id="A0A437J417"/>
<dbReference type="SUPFAM" id="SSF51735">
    <property type="entry name" value="NAD(P)-binding Rossmann-fold domains"/>
    <property type="match status" value="1"/>
</dbReference>
<protein>
    <submittedName>
        <fullName evidence="5">3-(Cis-5,6-dihydroxycyclohexa-1, 3-dien-1-yl)propanoate dehydrogenase</fullName>
        <ecNumber evidence="5">1.3.1.87</ecNumber>
    </submittedName>
</protein>
<evidence type="ECO:0000256" key="4">
    <source>
        <dbReference type="RuleBase" id="RU000363"/>
    </source>
</evidence>
<dbReference type="NCBIfam" id="NF004849">
    <property type="entry name" value="PRK06200.1"/>
    <property type="match status" value="1"/>
</dbReference>
<accession>A0A437J417</accession>
<dbReference type="FunFam" id="3.40.50.720:FF:000084">
    <property type="entry name" value="Short-chain dehydrogenase reductase"/>
    <property type="match status" value="1"/>
</dbReference>
<dbReference type="PRINTS" id="PR00080">
    <property type="entry name" value="SDRFAMILY"/>
</dbReference>
<evidence type="ECO:0000313" key="5">
    <source>
        <dbReference type="EMBL" id="RVT39404.1"/>
    </source>
</evidence>
<dbReference type="PRINTS" id="PR00081">
    <property type="entry name" value="GDHRDH"/>
</dbReference>
<dbReference type="PANTHER" id="PTHR43008">
    <property type="entry name" value="BENZIL REDUCTASE"/>
    <property type="match status" value="1"/>
</dbReference>
<dbReference type="GO" id="GO:0050664">
    <property type="term" value="F:oxidoreductase activity, acting on NAD(P)H, oxygen as acceptor"/>
    <property type="evidence" value="ECO:0007669"/>
    <property type="project" value="TreeGrafter"/>
</dbReference>
<dbReference type="RefSeq" id="WP_127691768.1">
    <property type="nucleotide sequence ID" value="NZ_RZUL01000007.1"/>
</dbReference>
<proteinExistence type="inferred from homology"/>
<dbReference type="EC" id="1.3.1.87" evidence="5"/>
<keyword evidence="2 5" id="KW-0560">Oxidoreductase</keyword>
<keyword evidence="6" id="KW-1185">Reference proteome</keyword>